<sequence>MAPQQISRRQFFSGNRAAVHVRVCPPGTSVEKLIEACSGCGLCEERCPTGIIHLADGLPFVDFTLGECTFCDECRQACPEPVFSSSHIEQFPHGAVISPECLAKRNIACQSSAEACPIQAIRFRPRIGGPFAPELDFDICSGCGGCIGICPVGAIAIEPRSMEETDV</sequence>
<evidence type="ECO:0000256" key="2">
    <source>
        <dbReference type="ARBA" id="ARBA00022723"/>
    </source>
</evidence>
<dbReference type="HOGENOM" id="CLU_077329_2_1_5"/>
<keyword evidence="1" id="KW-0004">4Fe-4S</keyword>
<accession>W6S9B4</accession>
<dbReference type="SUPFAM" id="SSF54862">
    <property type="entry name" value="4Fe-4S ferredoxins"/>
    <property type="match status" value="1"/>
</dbReference>
<reference evidence="7" key="1">
    <citation type="submission" date="2013-11" db="EMBL/GenBank/DDBJ databases">
        <title>Draft genome sequence of the broad-host-range Rhizobium sp. LPU83 strain, a member of the low-genetic diversity Oregon-like Rhizobium sp. group.</title>
        <authorList>
            <person name="Wibberg D."/>
            <person name="Puehler A."/>
            <person name="Schlueter A."/>
        </authorList>
    </citation>
    <scope>NUCLEOTIDE SEQUENCE [LARGE SCALE GENOMIC DNA]</scope>
    <source>
        <strain evidence="7">LPU83</strain>
        <plasmid evidence="7">pLPU83d</plasmid>
    </source>
</reference>
<evidence type="ECO:0000256" key="4">
    <source>
        <dbReference type="ARBA" id="ARBA00023004"/>
    </source>
</evidence>
<geneLocation type="plasmid" evidence="7 8">
    <name>pLPU83d</name>
</geneLocation>
<gene>
    <name evidence="7" type="ORF">LPU83_pLPU83d_1346</name>
</gene>
<dbReference type="GO" id="GO:0051539">
    <property type="term" value="F:4 iron, 4 sulfur cluster binding"/>
    <property type="evidence" value="ECO:0007669"/>
    <property type="project" value="UniProtKB-KW"/>
</dbReference>
<evidence type="ECO:0000313" key="8">
    <source>
        <dbReference type="Proteomes" id="UP000019443"/>
    </source>
</evidence>
<keyword evidence="5" id="KW-0411">Iron-sulfur</keyword>
<evidence type="ECO:0000256" key="1">
    <source>
        <dbReference type="ARBA" id="ARBA00022485"/>
    </source>
</evidence>
<feature type="domain" description="4Fe-4S ferredoxin-type" evidence="6">
    <location>
        <begin position="26"/>
        <end position="57"/>
    </location>
</feature>
<dbReference type="EMBL" id="HG916855">
    <property type="protein sequence ID" value="CDM62716.1"/>
    <property type="molecule type" value="Genomic_DNA"/>
</dbReference>
<dbReference type="Proteomes" id="UP000019443">
    <property type="component" value="Plasmid pLPU83d"/>
</dbReference>
<evidence type="ECO:0000256" key="5">
    <source>
        <dbReference type="ARBA" id="ARBA00023014"/>
    </source>
</evidence>
<dbReference type="GO" id="GO:0046872">
    <property type="term" value="F:metal ion binding"/>
    <property type="evidence" value="ECO:0007669"/>
    <property type="project" value="UniProtKB-KW"/>
</dbReference>
<dbReference type="Gene3D" id="3.30.70.20">
    <property type="match status" value="2"/>
</dbReference>
<evidence type="ECO:0000259" key="6">
    <source>
        <dbReference type="PROSITE" id="PS51379"/>
    </source>
</evidence>
<dbReference type="InterPro" id="IPR017896">
    <property type="entry name" value="4Fe4S_Fe-S-bd"/>
</dbReference>
<dbReference type="PROSITE" id="PS00198">
    <property type="entry name" value="4FE4S_FER_1"/>
    <property type="match status" value="2"/>
</dbReference>
<keyword evidence="4" id="KW-0408">Iron</keyword>
<dbReference type="InterPro" id="IPR004496">
    <property type="entry name" value="NapF"/>
</dbReference>
<dbReference type="PANTHER" id="PTHR43687">
    <property type="entry name" value="ADENYLYLSULFATE REDUCTASE, BETA SUBUNIT"/>
    <property type="match status" value="1"/>
</dbReference>
<dbReference type="PANTHER" id="PTHR43687:SF4">
    <property type="entry name" value="BLR5484 PROTEIN"/>
    <property type="match status" value="1"/>
</dbReference>
<dbReference type="RefSeq" id="WP_040680967.1">
    <property type="nucleotide sequence ID" value="NZ_HG916855.1"/>
</dbReference>
<dbReference type="Pfam" id="PF12838">
    <property type="entry name" value="Fer4_7"/>
    <property type="match status" value="1"/>
</dbReference>
<keyword evidence="8" id="KW-1185">Reference proteome</keyword>
<proteinExistence type="predicted"/>
<feature type="domain" description="4Fe-4S ferredoxin-type" evidence="6">
    <location>
        <begin position="131"/>
        <end position="160"/>
    </location>
</feature>
<dbReference type="PROSITE" id="PS51379">
    <property type="entry name" value="4FE4S_FER_2"/>
    <property type="match status" value="3"/>
</dbReference>
<dbReference type="InterPro" id="IPR017900">
    <property type="entry name" value="4Fe4S_Fe_S_CS"/>
</dbReference>
<dbReference type="PATRIC" id="fig|348824.6.peg.7066"/>
<name>W6S9B4_9HYPH</name>
<feature type="domain" description="4Fe-4S ferredoxin-type" evidence="6">
    <location>
        <begin position="59"/>
        <end position="88"/>
    </location>
</feature>
<keyword evidence="7" id="KW-0614">Plasmid</keyword>
<evidence type="ECO:0000256" key="3">
    <source>
        <dbReference type="ARBA" id="ARBA00022737"/>
    </source>
</evidence>
<dbReference type="Pfam" id="PF13187">
    <property type="entry name" value="Fer4_9"/>
    <property type="match status" value="1"/>
</dbReference>
<evidence type="ECO:0000313" key="7">
    <source>
        <dbReference type="EMBL" id="CDM62716.1"/>
    </source>
</evidence>
<dbReference type="KEGG" id="rhl:LPU83_pLPU83d_1346"/>
<dbReference type="CDD" id="cd10564">
    <property type="entry name" value="NapF_like"/>
    <property type="match status" value="1"/>
</dbReference>
<organism evidence="7 8">
    <name type="scientific">Rhizobium favelukesii</name>
    <dbReference type="NCBI Taxonomy" id="348824"/>
    <lineage>
        <taxon>Bacteria</taxon>
        <taxon>Pseudomonadati</taxon>
        <taxon>Pseudomonadota</taxon>
        <taxon>Alphaproteobacteria</taxon>
        <taxon>Hyphomicrobiales</taxon>
        <taxon>Rhizobiaceae</taxon>
        <taxon>Rhizobium/Agrobacterium group</taxon>
        <taxon>Rhizobium</taxon>
    </lineage>
</organism>
<dbReference type="AlphaFoldDB" id="W6S9B4"/>
<dbReference type="InterPro" id="IPR050572">
    <property type="entry name" value="Fe-S_Ferredoxin"/>
</dbReference>
<keyword evidence="3" id="KW-0677">Repeat</keyword>
<keyword evidence="2" id="KW-0479">Metal-binding</keyword>
<protein>
    <recommendedName>
        <fullName evidence="6">4Fe-4S ferredoxin-type domain-containing protein</fullName>
    </recommendedName>
</protein>